<dbReference type="OrthoDB" id="61390at2759"/>
<name>A0A0F4YZ12_RASE3</name>
<evidence type="ECO:0008006" key="3">
    <source>
        <dbReference type="Google" id="ProtNLM"/>
    </source>
</evidence>
<keyword evidence="2" id="KW-1185">Reference proteome</keyword>
<dbReference type="EMBL" id="LASV01000104">
    <property type="protein sequence ID" value="KKA23325.1"/>
    <property type="molecule type" value="Genomic_DNA"/>
</dbReference>
<gene>
    <name evidence="1" type="ORF">T310_2635</name>
</gene>
<comment type="caution">
    <text evidence="1">The sequence shown here is derived from an EMBL/GenBank/DDBJ whole genome shotgun (WGS) entry which is preliminary data.</text>
</comment>
<organism evidence="1 2">
    <name type="scientific">Rasamsonia emersonii (strain ATCC 16479 / CBS 393.64 / IMI 116815)</name>
    <dbReference type="NCBI Taxonomy" id="1408163"/>
    <lineage>
        <taxon>Eukaryota</taxon>
        <taxon>Fungi</taxon>
        <taxon>Dikarya</taxon>
        <taxon>Ascomycota</taxon>
        <taxon>Pezizomycotina</taxon>
        <taxon>Eurotiomycetes</taxon>
        <taxon>Eurotiomycetidae</taxon>
        <taxon>Eurotiales</taxon>
        <taxon>Trichocomaceae</taxon>
        <taxon>Rasamsonia</taxon>
    </lineage>
</organism>
<sequence length="406" mass="46542">MSSARRGLFLLTFCTIYLLLAPIAYDAASRWLLTTERNTKSDCWPDIYSTSLFSNHRHFLNGWFWAAVLFPLAERFEKILWRSFFADGDDELYGLHHAILNVEVPPKSMWMNMGYWEHAKTFPEACTSLLQKVLQTAGLLDEDGKPRIFQGSASIKLVDVGFGCGDQTLYLTRQLSRVDDRDRQRPLFDNYVGITINRHQAEFARQRLSENTAETETWTPNVRIFCADAANPTSWSSELRDVVSRPVSENESSKESTWLLALDTLYHFKPSRQPLFNYAYEHLHASIMAFDLILSDSASMIDRILLRLVCLLASTPFSNFKTHSEYRQMLITAGYSSDSIEMQDISEYVFSGIAGYIERREAELKRFGMGLGKLRQAGKVFGWWGRSGVSYGTWRYGIIATLQNKV</sequence>
<dbReference type="RefSeq" id="XP_013329937.1">
    <property type="nucleotide sequence ID" value="XM_013474483.1"/>
</dbReference>
<dbReference type="STRING" id="1408163.A0A0F4YZ12"/>
<evidence type="ECO:0000313" key="1">
    <source>
        <dbReference type="EMBL" id="KKA23325.1"/>
    </source>
</evidence>
<dbReference type="Proteomes" id="UP000053958">
    <property type="component" value="Unassembled WGS sequence"/>
</dbReference>
<dbReference type="SUPFAM" id="SSF53335">
    <property type="entry name" value="S-adenosyl-L-methionine-dependent methyltransferases"/>
    <property type="match status" value="1"/>
</dbReference>
<dbReference type="AlphaFoldDB" id="A0A0F4YZ12"/>
<reference evidence="1 2" key="1">
    <citation type="submission" date="2015-04" db="EMBL/GenBank/DDBJ databases">
        <authorList>
            <person name="Heijne W.H."/>
            <person name="Fedorova N.D."/>
            <person name="Nierman W.C."/>
            <person name="Vollebregt A.W."/>
            <person name="Zhao Z."/>
            <person name="Wu L."/>
            <person name="Kumar M."/>
            <person name="Stam H."/>
            <person name="van den Berg M.A."/>
            <person name="Pel H.J."/>
        </authorList>
    </citation>
    <scope>NUCLEOTIDE SEQUENCE [LARGE SCALE GENOMIC DNA]</scope>
    <source>
        <strain evidence="1 2">CBS 393.64</strain>
    </source>
</reference>
<dbReference type="GeneID" id="25314986"/>
<dbReference type="InterPro" id="IPR029063">
    <property type="entry name" value="SAM-dependent_MTases_sf"/>
</dbReference>
<dbReference type="CDD" id="cd02440">
    <property type="entry name" value="AdoMet_MTases"/>
    <property type="match status" value="1"/>
</dbReference>
<proteinExistence type="predicted"/>
<protein>
    <recommendedName>
        <fullName evidence="3">S-adenosyl-L-methionine-dependent methyltransferase</fullName>
    </recommendedName>
</protein>
<dbReference type="Gene3D" id="3.40.50.150">
    <property type="entry name" value="Vaccinia Virus protein VP39"/>
    <property type="match status" value="1"/>
</dbReference>
<evidence type="ECO:0000313" key="2">
    <source>
        <dbReference type="Proteomes" id="UP000053958"/>
    </source>
</evidence>
<accession>A0A0F4YZ12</accession>